<dbReference type="SUPFAM" id="SSF53955">
    <property type="entry name" value="Lysozyme-like"/>
    <property type="match status" value="1"/>
</dbReference>
<evidence type="ECO:0000256" key="10">
    <source>
        <dbReference type="ARBA" id="ARBA00023136"/>
    </source>
</evidence>
<dbReference type="InterPro" id="IPR023346">
    <property type="entry name" value="Lysozyme-like_dom_sf"/>
</dbReference>
<evidence type="ECO:0000256" key="9">
    <source>
        <dbReference type="ARBA" id="ARBA00022984"/>
    </source>
</evidence>
<evidence type="ECO:0000259" key="17">
    <source>
        <dbReference type="Pfam" id="PF00912"/>
    </source>
</evidence>
<keyword evidence="8" id="KW-0133">Cell shape</keyword>
<dbReference type="Proteomes" id="UP001148125">
    <property type="component" value="Unassembled WGS sequence"/>
</dbReference>
<proteinExistence type="predicted"/>
<evidence type="ECO:0000256" key="7">
    <source>
        <dbReference type="ARBA" id="ARBA00022801"/>
    </source>
</evidence>
<evidence type="ECO:0000256" key="13">
    <source>
        <dbReference type="ARBA" id="ARBA00034000"/>
    </source>
</evidence>
<dbReference type="Pfam" id="PF00905">
    <property type="entry name" value="Transpeptidase"/>
    <property type="match status" value="1"/>
</dbReference>
<dbReference type="SUPFAM" id="SSF56601">
    <property type="entry name" value="beta-lactamase/transpeptidase-like"/>
    <property type="match status" value="1"/>
</dbReference>
<evidence type="ECO:0000256" key="8">
    <source>
        <dbReference type="ARBA" id="ARBA00022960"/>
    </source>
</evidence>
<feature type="transmembrane region" description="Helical" evidence="15">
    <location>
        <begin position="20"/>
        <end position="41"/>
    </location>
</feature>
<dbReference type="InterPro" id="IPR001460">
    <property type="entry name" value="PCN-bd_Tpept"/>
</dbReference>
<gene>
    <name evidence="18" type="ORF">N7Z68_14835</name>
</gene>
<keyword evidence="5" id="KW-0328">Glycosyltransferase</keyword>
<reference evidence="18" key="1">
    <citation type="submission" date="2024-05" db="EMBL/GenBank/DDBJ databases">
        <title>Alkalihalobacillus sp. strain MEB203 novel alkaliphilic bacterium from Lonar Lake, India.</title>
        <authorList>
            <person name="Joshi A."/>
            <person name="Thite S."/>
            <person name="Mengade P."/>
        </authorList>
    </citation>
    <scope>NUCLEOTIDE SEQUENCE</scope>
    <source>
        <strain evidence="18">MEB 203</strain>
    </source>
</reference>
<accession>A0ABT5VGR8</accession>
<dbReference type="RefSeq" id="WP_275119266.1">
    <property type="nucleotide sequence ID" value="NZ_JAOTPO010000010.1"/>
</dbReference>
<evidence type="ECO:0000256" key="11">
    <source>
        <dbReference type="ARBA" id="ARBA00023268"/>
    </source>
</evidence>
<dbReference type="PANTHER" id="PTHR32282:SF11">
    <property type="entry name" value="PENICILLIN-BINDING PROTEIN 1B"/>
    <property type="match status" value="1"/>
</dbReference>
<keyword evidence="15" id="KW-1133">Transmembrane helix</keyword>
<dbReference type="EMBL" id="JAOTPO010000010">
    <property type="protein sequence ID" value="MDE5414652.1"/>
    <property type="molecule type" value="Genomic_DNA"/>
</dbReference>
<dbReference type="Gene3D" id="3.40.710.10">
    <property type="entry name" value="DD-peptidase/beta-lactamase superfamily"/>
    <property type="match status" value="1"/>
</dbReference>
<keyword evidence="15" id="KW-0812">Transmembrane</keyword>
<evidence type="ECO:0000256" key="6">
    <source>
        <dbReference type="ARBA" id="ARBA00022679"/>
    </source>
</evidence>
<dbReference type="PANTHER" id="PTHR32282">
    <property type="entry name" value="BINDING PROTEIN TRANSPEPTIDASE, PUTATIVE-RELATED"/>
    <property type="match status" value="1"/>
</dbReference>
<evidence type="ECO:0000256" key="1">
    <source>
        <dbReference type="ARBA" id="ARBA00004236"/>
    </source>
</evidence>
<dbReference type="Gene3D" id="1.10.3810.10">
    <property type="entry name" value="Biosynthetic peptidoglycan transglycosylase-like"/>
    <property type="match status" value="1"/>
</dbReference>
<keyword evidence="4" id="KW-0645">Protease</keyword>
<dbReference type="InterPro" id="IPR050396">
    <property type="entry name" value="Glycosyltr_51/Transpeptidase"/>
</dbReference>
<keyword evidence="9" id="KW-0573">Peptidoglycan synthesis</keyword>
<evidence type="ECO:0000313" key="19">
    <source>
        <dbReference type="Proteomes" id="UP001148125"/>
    </source>
</evidence>
<keyword evidence="6" id="KW-0808">Transferase</keyword>
<keyword evidence="12" id="KW-0961">Cell wall biogenesis/degradation</keyword>
<evidence type="ECO:0000256" key="5">
    <source>
        <dbReference type="ARBA" id="ARBA00022676"/>
    </source>
</evidence>
<evidence type="ECO:0000256" key="3">
    <source>
        <dbReference type="ARBA" id="ARBA00022645"/>
    </source>
</evidence>
<keyword evidence="2" id="KW-1003">Cell membrane</keyword>
<keyword evidence="11" id="KW-0511">Multifunctional enzyme</keyword>
<evidence type="ECO:0000313" key="18">
    <source>
        <dbReference type="EMBL" id="MDE5414652.1"/>
    </source>
</evidence>
<dbReference type="NCBIfam" id="TIGR02074">
    <property type="entry name" value="PBP_1a_fam"/>
    <property type="match status" value="1"/>
</dbReference>
<comment type="subcellular location">
    <subcellularLocation>
        <location evidence="1">Cell membrane</location>
    </subcellularLocation>
</comment>
<comment type="catalytic activity">
    <reaction evidence="14">
        <text>[GlcNAc-(1-&gt;4)-Mur2Ac(oyl-L-Ala-gamma-D-Glu-L-Lys-D-Ala-D-Ala)](n)-di-trans,octa-cis-undecaprenyl diphosphate + beta-D-GlcNAc-(1-&gt;4)-Mur2Ac(oyl-L-Ala-gamma-D-Glu-L-Lys-D-Ala-D-Ala)-di-trans,octa-cis-undecaprenyl diphosphate = [GlcNAc-(1-&gt;4)-Mur2Ac(oyl-L-Ala-gamma-D-Glu-L-Lys-D-Ala-D-Ala)](n+1)-di-trans,octa-cis-undecaprenyl diphosphate + di-trans,octa-cis-undecaprenyl diphosphate + H(+)</text>
        <dbReference type="Rhea" id="RHEA:23708"/>
        <dbReference type="Rhea" id="RHEA-COMP:9602"/>
        <dbReference type="Rhea" id="RHEA-COMP:9603"/>
        <dbReference type="ChEBI" id="CHEBI:15378"/>
        <dbReference type="ChEBI" id="CHEBI:58405"/>
        <dbReference type="ChEBI" id="CHEBI:60033"/>
        <dbReference type="ChEBI" id="CHEBI:78435"/>
        <dbReference type="EC" id="2.4.99.28"/>
    </reaction>
</comment>
<evidence type="ECO:0000256" key="4">
    <source>
        <dbReference type="ARBA" id="ARBA00022670"/>
    </source>
</evidence>
<protein>
    <submittedName>
        <fullName evidence="18">Penicillin-binding protein 1A</fullName>
    </submittedName>
</protein>
<dbReference type="InterPro" id="IPR001264">
    <property type="entry name" value="Glyco_trans_51"/>
</dbReference>
<dbReference type="InterPro" id="IPR012338">
    <property type="entry name" value="Beta-lactam/transpept-like"/>
</dbReference>
<evidence type="ECO:0000256" key="2">
    <source>
        <dbReference type="ARBA" id="ARBA00022475"/>
    </source>
</evidence>
<feature type="domain" description="Penicillin-binding protein transpeptidase" evidence="16">
    <location>
        <begin position="328"/>
        <end position="601"/>
    </location>
</feature>
<keyword evidence="3" id="KW-0121">Carboxypeptidase</keyword>
<evidence type="ECO:0000256" key="12">
    <source>
        <dbReference type="ARBA" id="ARBA00023316"/>
    </source>
</evidence>
<sequence length="689" mass="77842">MEVIVKRRSRRKVSWFRRLFRFSLLLIVLSMLAAVLLLTYLKMEGAPVLQVSQTTRLLDANDVIIGESHQGQNRYWVPLEEISEQLLNATLSIEDRKFYDHYGFDPTRIAGAVVANVKSGGKAQGASTITQQYARNLYLTHDKTWKRKFNEALYALRLEMYYTKDEILEGYLNTIYYGHGAYGIEAAARHFFNKKASDLNLAEASLLAGIPKGPSYYSPQNDFERAKQRQELILRSMVQTGHITSAEAEAAKNKPLELAISEKEDTGAIGPYFQEYVRNLLIEEYNIDEALVEQGGLQIFTTLDRDMQAEAERWVEIELGPTEELQAALVAVDPRTGDVKALVGGRNYLQSPFNRATQARRSPGSTFKPFLYYAALEHGFTPSSTLLSEATTFTFDDGRPDYSPSNFNNNYANDFVTLLQALAFSDNIFAVKTHLFLDTETLVETAARFGINSRLENIPSLALGSNDVQLLELTNSYSSFTNGGKRVEPRFIRKVIDKTGQVIFEKEPVTEQILDPKLAFIMTDIMTAMFDRSINDYASVTGGSVAHLVNRPVAGKSGSTPFDSWMVGYTPQLVTGVWVGYDLEKRLNHATEGQIAKRIWAQFTEHALKDDLKLDFHKPPGVTGVYINPKNGLLATDECPVKRLTYFVSGTEPTEYCQAHMPEEPEVEMTEEEVHEKEKFLDRFIKWFN</sequence>
<evidence type="ECO:0000259" key="16">
    <source>
        <dbReference type="Pfam" id="PF00905"/>
    </source>
</evidence>
<feature type="domain" description="Glycosyl transferase family 51" evidence="17">
    <location>
        <begin position="65"/>
        <end position="237"/>
    </location>
</feature>
<name>A0ABT5VGR8_9BACI</name>
<comment type="caution">
    <text evidence="18">The sequence shown here is derived from an EMBL/GenBank/DDBJ whole genome shotgun (WGS) entry which is preliminary data.</text>
</comment>
<evidence type="ECO:0000256" key="15">
    <source>
        <dbReference type="SAM" id="Phobius"/>
    </source>
</evidence>
<dbReference type="InterPro" id="IPR036950">
    <property type="entry name" value="PBP_transglycosylase"/>
</dbReference>
<keyword evidence="10 15" id="KW-0472">Membrane</keyword>
<evidence type="ECO:0000256" key="14">
    <source>
        <dbReference type="ARBA" id="ARBA00049902"/>
    </source>
</evidence>
<comment type="catalytic activity">
    <reaction evidence="13">
        <text>Preferential cleavage: (Ac)2-L-Lys-D-Ala-|-D-Ala. Also transpeptidation of peptidyl-alanyl moieties that are N-acyl substituents of D-alanine.</text>
        <dbReference type="EC" id="3.4.16.4"/>
    </reaction>
</comment>
<keyword evidence="19" id="KW-1185">Reference proteome</keyword>
<dbReference type="Pfam" id="PF00912">
    <property type="entry name" value="Transgly"/>
    <property type="match status" value="1"/>
</dbReference>
<keyword evidence="7" id="KW-0378">Hydrolase</keyword>
<organism evidence="18 19">
    <name type="scientific">Alkalihalobacterium chitinilyticum</name>
    <dbReference type="NCBI Taxonomy" id="2980103"/>
    <lineage>
        <taxon>Bacteria</taxon>
        <taxon>Bacillati</taxon>
        <taxon>Bacillota</taxon>
        <taxon>Bacilli</taxon>
        <taxon>Bacillales</taxon>
        <taxon>Bacillaceae</taxon>
        <taxon>Alkalihalobacterium</taxon>
    </lineage>
</organism>